<feature type="transmembrane region" description="Helical" evidence="2">
    <location>
        <begin position="146"/>
        <end position="175"/>
    </location>
</feature>
<feature type="compositionally biased region" description="Polar residues" evidence="1">
    <location>
        <begin position="470"/>
        <end position="479"/>
    </location>
</feature>
<keyword evidence="2" id="KW-0472">Membrane</keyword>
<dbReference type="eggNOG" id="COG1835">
    <property type="taxonomic scope" value="Bacteria"/>
</dbReference>
<evidence type="ECO:0000313" key="4">
    <source>
        <dbReference type="Proteomes" id="UP000184192"/>
    </source>
</evidence>
<dbReference type="GeneID" id="92710661"/>
<feature type="transmembrane region" description="Helical" evidence="2">
    <location>
        <begin position="260"/>
        <end position="282"/>
    </location>
</feature>
<evidence type="ECO:0000256" key="2">
    <source>
        <dbReference type="SAM" id="Phobius"/>
    </source>
</evidence>
<evidence type="ECO:0000313" key="3">
    <source>
        <dbReference type="EMBL" id="SHI42447.1"/>
    </source>
</evidence>
<keyword evidence="2" id="KW-1133">Transmembrane helix</keyword>
<feature type="transmembrane region" description="Helical" evidence="2">
    <location>
        <begin position="115"/>
        <end position="134"/>
    </location>
</feature>
<feature type="transmembrane region" description="Helical" evidence="2">
    <location>
        <begin position="294"/>
        <end position="314"/>
    </location>
</feature>
<feature type="region of interest" description="Disordered" evidence="1">
    <location>
        <begin position="456"/>
        <end position="479"/>
    </location>
</feature>
<feature type="transmembrane region" description="Helical" evidence="2">
    <location>
        <begin position="21"/>
        <end position="40"/>
    </location>
</feature>
<name>A0A1M6B1A0_9BACE</name>
<reference evidence="4" key="1">
    <citation type="submission" date="2016-11" db="EMBL/GenBank/DDBJ databases">
        <authorList>
            <person name="Varghese N."/>
            <person name="Submissions S."/>
        </authorList>
    </citation>
    <scope>NUCLEOTIDE SEQUENCE [LARGE SCALE GENOMIC DNA]</scope>
    <source>
        <strain evidence="4">DSM 26884</strain>
    </source>
</reference>
<accession>A0A1M6B1A0</accession>
<evidence type="ECO:0008006" key="5">
    <source>
        <dbReference type="Google" id="ProtNLM"/>
    </source>
</evidence>
<feature type="transmembrane region" description="Helical" evidence="2">
    <location>
        <begin position="326"/>
        <end position="346"/>
    </location>
</feature>
<keyword evidence="4" id="KW-1185">Reference proteome</keyword>
<dbReference type="AlphaFoldDB" id="A0A1M6B1A0"/>
<organism evidence="3 4">
    <name type="scientific">Bacteroides stercorirosoris</name>
    <dbReference type="NCBI Taxonomy" id="871324"/>
    <lineage>
        <taxon>Bacteria</taxon>
        <taxon>Pseudomonadati</taxon>
        <taxon>Bacteroidota</taxon>
        <taxon>Bacteroidia</taxon>
        <taxon>Bacteroidales</taxon>
        <taxon>Bacteroidaceae</taxon>
        <taxon>Bacteroides</taxon>
    </lineage>
</organism>
<dbReference type="Pfam" id="PF13687">
    <property type="entry name" value="DUF4153"/>
    <property type="match status" value="1"/>
</dbReference>
<keyword evidence="2" id="KW-0812">Transmembrane</keyword>
<feature type="transmembrane region" description="Helical" evidence="2">
    <location>
        <begin position="84"/>
        <end position="103"/>
    </location>
</feature>
<proteinExistence type="predicted"/>
<dbReference type="InterPro" id="IPR025291">
    <property type="entry name" value="DUF4153"/>
</dbReference>
<feature type="transmembrane region" description="Helical" evidence="2">
    <location>
        <begin position="353"/>
        <end position="372"/>
    </location>
</feature>
<evidence type="ECO:0000256" key="1">
    <source>
        <dbReference type="SAM" id="MobiDB-lite"/>
    </source>
</evidence>
<sequence length="594" mass="67694">MKGQFFNKAFHTLTEAFQNCLKRFPTTVCFILALTAYLAYLVSTEMDDERKLTLVLGYYFSVGTLLSLTLHLWSEEVESRIKGICVHIVMHILLIADAVYLYSLSPERSLTEISIAHGAAILALWLSVFFLSFIKEKNDIPSWNFASYTVGAFVTANVVGLIMSGGISLLVFSLHQLFDVDVSWKCYLYILVACSVLLPMLLFLGMLPKDEQKHNQEPQPSEFLNGTIHFLFLPLMAGYLLVLYIYATRILISWELPTGWVSWLVVALMAGCIAIEFGLYPARVSESKRSNEWIARWLPALVLPLLILMTVGIIRRFNDYGVTINRLYLITLNIWCYIVCFGLVLTRARRISWIPISFSIIFLLTSVLPVNYASITRNIMHDSIEKELARSGVTDLPLSRNQYDNWLDSLPAKTALQVNDRLRYLHYWFGRKSIADLVDKDASFYYAKNRFGQDSDEATGNDKAAADNNRPISYSGQTSSRTNIEIPKGYNRFVIIPEPGRSSRQLYIPRKYLETGILPASLGTRTDKTNDTVYIDLKTIEALQRYKYGEMPPAQFKCNSDKCLFILTGFSLDYQKEGNEALLLNINGYLFRKQ</sequence>
<dbReference type="Proteomes" id="UP000184192">
    <property type="component" value="Unassembled WGS sequence"/>
</dbReference>
<dbReference type="EMBL" id="FQZN01000002">
    <property type="protein sequence ID" value="SHI42447.1"/>
    <property type="molecule type" value="Genomic_DNA"/>
</dbReference>
<feature type="transmembrane region" description="Helical" evidence="2">
    <location>
        <begin position="228"/>
        <end position="248"/>
    </location>
</feature>
<protein>
    <recommendedName>
        <fullName evidence="5">DUF4153 domain-containing protein</fullName>
    </recommendedName>
</protein>
<feature type="transmembrane region" description="Helical" evidence="2">
    <location>
        <begin position="187"/>
        <end position="207"/>
    </location>
</feature>
<gene>
    <name evidence="3" type="ORF">SAMN05444350_102121</name>
</gene>
<feature type="transmembrane region" description="Helical" evidence="2">
    <location>
        <begin position="52"/>
        <end position="72"/>
    </location>
</feature>
<dbReference type="RefSeq" id="WP_073312569.1">
    <property type="nucleotide sequence ID" value="NZ_FQZN01000002.1"/>
</dbReference>